<evidence type="ECO:0000313" key="2">
    <source>
        <dbReference type="Proteomes" id="UP000075243"/>
    </source>
</evidence>
<dbReference type="STRING" id="3821.A0A151U3Q7"/>
<organism evidence="1 2">
    <name type="scientific">Cajanus cajan</name>
    <name type="common">Pigeon pea</name>
    <name type="synonym">Cajanus indicus</name>
    <dbReference type="NCBI Taxonomy" id="3821"/>
    <lineage>
        <taxon>Eukaryota</taxon>
        <taxon>Viridiplantae</taxon>
        <taxon>Streptophyta</taxon>
        <taxon>Embryophyta</taxon>
        <taxon>Tracheophyta</taxon>
        <taxon>Spermatophyta</taxon>
        <taxon>Magnoliopsida</taxon>
        <taxon>eudicotyledons</taxon>
        <taxon>Gunneridae</taxon>
        <taxon>Pentapetalae</taxon>
        <taxon>rosids</taxon>
        <taxon>fabids</taxon>
        <taxon>Fabales</taxon>
        <taxon>Fabaceae</taxon>
        <taxon>Papilionoideae</taxon>
        <taxon>50 kb inversion clade</taxon>
        <taxon>NPAAA clade</taxon>
        <taxon>indigoferoid/millettioid clade</taxon>
        <taxon>Phaseoleae</taxon>
        <taxon>Cajanus</taxon>
    </lineage>
</organism>
<keyword evidence="2" id="KW-1185">Reference proteome</keyword>
<accession>A0A151U3Q7</accession>
<dbReference type="OMA" id="GTNDIGC"/>
<name>A0A151U3Q7_CAJCA</name>
<sequence length="96" mass="10571">MRYLKGTSNICLVYGTNDIGCGLISYADFDYGGDLVRRRSLTCYIFTLYGCVVSWKATLQPTVALSTTEAKYMSLIEGVKEGVWLQGLIDSLGLNV</sequence>
<gene>
    <name evidence="1" type="ORF">KK1_006584</name>
</gene>
<dbReference type="PANTHER" id="PTHR11439">
    <property type="entry name" value="GAG-POL-RELATED RETROTRANSPOSON"/>
    <property type="match status" value="1"/>
</dbReference>
<dbReference type="AlphaFoldDB" id="A0A151U3Q7"/>
<reference evidence="1 2" key="1">
    <citation type="journal article" date="2012" name="Nat. Biotechnol.">
        <title>Draft genome sequence of pigeonpea (Cajanus cajan), an orphan legume crop of resource-poor farmers.</title>
        <authorList>
            <person name="Varshney R.K."/>
            <person name="Chen W."/>
            <person name="Li Y."/>
            <person name="Bharti A.K."/>
            <person name="Saxena R.K."/>
            <person name="Schlueter J.A."/>
            <person name="Donoghue M.T."/>
            <person name="Azam S."/>
            <person name="Fan G."/>
            <person name="Whaley A.M."/>
            <person name="Farmer A.D."/>
            <person name="Sheridan J."/>
            <person name="Iwata A."/>
            <person name="Tuteja R."/>
            <person name="Penmetsa R.V."/>
            <person name="Wu W."/>
            <person name="Upadhyaya H.D."/>
            <person name="Yang S.P."/>
            <person name="Shah T."/>
            <person name="Saxena K.B."/>
            <person name="Michael T."/>
            <person name="McCombie W.R."/>
            <person name="Yang B."/>
            <person name="Zhang G."/>
            <person name="Yang H."/>
            <person name="Wang J."/>
            <person name="Spillane C."/>
            <person name="Cook D.R."/>
            <person name="May G.D."/>
            <person name="Xu X."/>
            <person name="Jackson S.A."/>
        </authorList>
    </citation>
    <scope>NUCLEOTIDE SEQUENCE [LARGE SCALE GENOMIC DNA]</scope>
    <source>
        <strain evidence="2">cv. Asha</strain>
    </source>
</reference>
<dbReference type="CDD" id="cd09272">
    <property type="entry name" value="RNase_HI_RT_Ty1"/>
    <property type="match status" value="1"/>
</dbReference>
<dbReference type="PANTHER" id="PTHR11439:SF467">
    <property type="entry name" value="INTEGRASE CATALYTIC DOMAIN-CONTAINING PROTEIN"/>
    <property type="match status" value="1"/>
</dbReference>
<protein>
    <submittedName>
        <fullName evidence="1">Retrovirus-related Pol polyprotein from transposon TNT 1-94</fullName>
    </submittedName>
</protein>
<dbReference type="EMBL" id="CM003604">
    <property type="protein sequence ID" value="KYP73925.1"/>
    <property type="molecule type" value="Genomic_DNA"/>
</dbReference>
<evidence type="ECO:0000313" key="1">
    <source>
        <dbReference type="EMBL" id="KYP73925.1"/>
    </source>
</evidence>
<dbReference type="Gramene" id="C.cajan_06405.t">
    <property type="protein sequence ID" value="C.cajan_06405.t.cds1"/>
    <property type="gene ID" value="C.cajan_06405"/>
</dbReference>
<dbReference type="Proteomes" id="UP000075243">
    <property type="component" value="Chromosome 2"/>
</dbReference>
<proteinExistence type="predicted"/>